<dbReference type="GO" id="GO:0042134">
    <property type="term" value="F:rRNA primary transcript binding"/>
    <property type="evidence" value="ECO:0007669"/>
    <property type="project" value="InterPro"/>
</dbReference>
<dbReference type="AlphaFoldDB" id="A0A8S1JZ92"/>
<keyword evidence="4" id="KW-1185">Reference proteome</keyword>
<feature type="compositionally biased region" description="Basic residues" evidence="1">
    <location>
        <begin position="23"/>
        <end position="38"/>
    </location>
</feature>
<feature type="domain" description="Brix" evidence="2">
    <location>
        <begin position="132"/>
        <end position="316"/>
    </location>
</feature>
<dbReference type="OMA" id="AWIISNK"/>
<organism evidence="3 4">
    <name type="scientific">Paramecium primaurelia</name>
    <dbReference type="NCBI Taxonomy" id="5886"/>
    <lineage>
        <taxon>Eukaryota</taxon>
        <taxon>Sar</taxon>
        <taxon>Alveolata</taxon>
        <taxon>Ciliophora</taxon>
        <taxon>Intramacronucleata</taxon>
        <taxon>Oligohymenophorea</taxon>
        <taxon>Peniculida</taxon>
        <taxon>Parameciidae</taxon>
        <taxon>Paramecium</taxon>
    </lineage>
</organism>
<dbReference type="SMART" id="SM00879">
    <property type="entry name" value="Brix"/>
    <property type="match status" value="1"/>
</dbReference>
<dbReference type="PROSITE" id="PS50833">
    <property type="entry name" value="BRIX"/>
    <property type="match status" value="1"/>
</dbReference>
<feature type="region of interest" description="Disordered" evidence="1">
    <location>
        <begin position="57"/>
        <end position="87"/>
    </location>
</feature>
<dbReference type="PANTHER" id="PTHR22734:SF3">
    <property type="entry name" value="RIBOSOME PRODUCTION FACTOR 1"/>
    <property type="match status" value="1"/>
</dbReference>
<evidence type="ECO:0000259" key="2">
    <source>
        <dbReference type="PROSITE" id="PS50833"/>
    </source>
</evidence>
<dbReference type="InterPro" id="IPR044281">
    <property type="entry name" value="IMP4/RPF1"/>
</dbReference>
<dbReference type="GO" id="GO:0005730">
    <property type="term" value="C:nucleolus"/>
    <property type="evidence" value="ECO:0007669"/>
    <property type="project" value="TreeGrafter"/>
</dbReference>
<name>A0A8S1JZ92_PARPR</name>
<dbReference type="FunFam" id="3.40.50.10480:FF:000002">
    <property type="entry name" value="Ribosome production factor 1"/>
    <property type="match status" value="1"/>
</dbReference>
<dbReference type="GO" id="GO:0000470">
    <property type="term" value="P:maturation of LSU-rRNA"/>
    <property type="evidence" value="ECO:0007669"/>
    <property type="project" value="TreeGrafter"/>
</dbReference>
<proteinExistence type="predicted"/>
<sequence length="338" mass="40455">MAKNKSKAVHAIKIKHNAPFSQKIKKKEQKGQKQRRVGGFKSLAKFDVSRIKNKEKRIQILERKQNEQKKTKKMDKKEKEANPDREKLDPLTIDDKREIDENFVFDEDDQEELQNEELIDEFQNYFQEGQDPKIIITTSERPSRQLFDFLKDIKDVFGPETHYWPRKQFSIKEIQEYSINKGYTELLVFREHRKEVNQLIYIHLPNGPTYKFKLTNYTPCDEIHHHGRFTDHNPELILNHFNTKVGRRVGRGLAALFPSKPQFRGRRVVTFHNQRDFIFFRHHRYMFQEEGQKVALQELGPRFTLQLKQLKLGLFNDDGEIEFEARDDYYVKRTAAFL</sequence>
<dbReference type="InterPro" id="IPR007109">
    <property type="entry name" value="Brix"/>
</dbReference>
<dbReference type="GO" id="GO:0030687">
    <property type="term" value="C:preribosome, large subunit precursor"/>
    <property type="evidence" value="ECO:0007669"/>
    <property type="project" value="TreeGrafter"/>
</dbReference>
<feature type="region of interest" description="Disordered" evidence="1">
    <location>
        <begin position="1"/>
        <end position="39"/>
    </location>
</feature>
<dbReference type="Pfam" id="PF04427">
    <property type="entry name" value="Brix"/>
    <property type="match status" value="1"/>
</dbReference>
<dbReference type="Proteomes" id="UP000688137">
    <property type="component" value="Unassembled WGS sequence"/>
</dbReference>
<dbReference type="EMBL" id="CAJJDM010000009">
    <property type="protein sequence ID" value="CAD8047791.1"/>
    <property type="molecule type" value="Genomic_DNA"/>
</dbReference>
<evidence type="ECO:0000313" key="4">
    <source>
        <dbReference type="Proteomes" id="UP000688137"/>
    </source>
</evidence>
<dbReference type="PANTHER" id="PTHR22734">
    <property type="entry name" value="U3 SMALL NUCLEOLAR RIBONUCLEOPROTEIN PROTEIN IMP4"/>
    <property type="match status" value="1"/>
</dbReference>
<evidence type="ECO:0000313" key="3">
    <source>
        <dbReference type="EMBL" id="CAD8047791.1"/>
    </source>
</evidence>
<dbReference type="GO" id="GO:0000460">
    <property type="term" value="P:maturation of 5.8S rRNA"/>
    <property type="evidence" value="ECO:0007669"/>
    <property type="project" value="TreeGrafter"/>
</dbReference>
<feature type="compositionally biased region" description="Basic residues" evidence="1">
    <location>
        <begin position="1"/>
        <end position="16"/>
    </location>
</feature>
<gene>
    <name evidence="3" type="ORF">PPRIM_AZ9-3.1.T0120101</name>
</gene>
<protein>
    <recommendedName>
        <fullName evidence="2">Brix domain-containing protein</fullName>
    </recommendedName>
</protein>
<evidence type="ECO:0000256" key="1">
    <source>
        <dbReference type="SAM" id="MobiDB-lite"/>
    </source>
</evidence>
<comment type="caution">
    <text evidence="3">The sequence shown here is derived from an EMBL/GenBank/DDBJ whole genome shotgun (WGS) entry which is preliminary data.</text>
</comment>
<accession>A0A8S1JZ92</accession>
<reference evidence="3" key="1">
    <citation type="submission" date="2021-01" db="EMBL/GenBank/DDBJ databases">
        <authorList>
            <consortium name="Genoscope - CEA"/>
            <person name="William W."/>
        </authorList>
    </citation>
    <scope>NUCLEOTIDE SEQUENCE</scope>
</reference>